<dbReference type="Pfam" id="PF01546">
    <property type="entry name" value="Peptidase_M20"/>
    <property type="match status" value="1"/>
</dbReference>
<gene>
    <name evidence="3" type="ORF">P7228_05660</name>
</gene>
<dbReference type="PANTHER" id="PTHR11014">
    <property type="entry name" value="PEPTIDASE M20 FAMILY MEMBER"/>
    <property type="match status" value="1"/>
</dbReference>
<accession>A0ABY8FU62</accession>
<dbReference type="Proteomes" id="UP001215827">
    <property type="component" value="Chromosome"/>
</dbReference>
<dbReference type="InterPro" id="IPR017439">
    <property type="entry name" value="Amidohydrolase"/>
</dbReference>
<dbReference type="EMBL" id="CP121106">
    <property type="protein sequence ID" value="WFL78551.1"/>
    <property type="molecule type" value="Genomic_DNA"/>
</dbReference>
<evidence type="ECO:0000259" key="2">
    <source>
        <dbReference type="Pfam" id="PF07687"/>
    </source>
</evidence>
<evidence type="ECO:0000313" key="4">
    <source>
        <dbReference type="Proteomes" id="UP001215827"/>
    </source>
</evidence>
<dbReference type="PANTHER" id="PTHR11014:SF63">
    <property type="entry name" value="METALLOPEPTIDASE, PUTATIVE (AFU_ORTHOLOGUE AFUA_6G09600)-RELATED"/>
    <property type="match status" value="1"/>
</dbReference>
<dbReference type="Gene3D" id="3.30.70.360">
    <property type="match status" value="1"/>
</dbReference>
<evidence type="ECO:0000313" key="3">
    <source>
        <dbReference type="EMBL" id="WFL78551.1"/>
    </source>
</evidence>
<feature type="domain" description="Peptidase M20 dimerisation" evidence="2">
    <location>
        <begin position="188"/>
        <end position="284"/>
    </location>
</feature>
<name>A0ABY8FU62_9SPHN</name>
<dbReference type="RefSeq" id="WP_278017241.1">
    <property type="nucleotide sequence ID" value="NZ_CP121106.1"/>
</dbReference>
<evidence type="ECO:0000256" key="1">
    <source>
        <dbReference type="ARBA" id="ARBA00022801"/>
    </source>
</evidence>
<proteinExistence type="predicted"/>
<dbReference type="SUPFAM" id="SSF55031">
    <property type="entry name" value="Bacterial exopeptidase dimerisation domain"/>
    <property type="match status" value="1"/>
</dbReference>
<sequence length="398" mass="42587">MLNPDLLESATSLSDGIVALRRAIHREPELGLETPKTLAKVREALADLPLTWREGTSCTGAIATLEGGRAGRRVLLRGDMDALPMDEKTNLEFASTIPGRMHACGHDTHTAMLAGAARLLSAKRDEFAGTVDFMFQPGEEGYHGARYMIDDGLLDPLPDAAFALHIMPNAPFGVLAGRAGPLLAAADEFTFKVKGQGGHASMPHDCNDPVPGAAAIVGAIQAMVTRRFNAASPVIVTVTQIHAGTAHNVIADEVVLGGTMRTLSPEHRAKVQELIVETARNTASAYGLEIQCDIRAGFPVTICDERAVDLGRKVAQELGGERGWRDMADPIMGAEDFSYVLEQVPGAMFFLGVAKEGDDWRSCCAIHSPRMHVDENALPKGTAMLAGCALKFLEEGWQ</sequence>
<dbReference type="Pfam" id="PF07687">
    <property type="entry name" value="M20_dimer"/>
    <property type="match status" value="1"/>
</dbReference>
<keyword evidence="4" id="KW-1185">Reference proteome</keyword>
<dbReference type="InterPro" id="IPR011650">
    <property type="entry name" value="Peptidase_M20_dimer"/>
</dbReference>
<reference evidence="3 4" key="1">
    <citation type="submission" date="2023-03" db="EMBL/GenBank/DDBJ databases">
        <title>Altererythrobacter sp. CAU 1644 isolated from sand.</title>
        <authorList>
            <person name="Kim W."/>
        </authorList>
    </citation>
    <scope>NUCLEOTIDE SEQUENCE [LARGE SCALE GENOMIC DNA]</scope>
    <source>
        <strain evidence="3 4">CAU 1644</strain>
    </source>
</reference>
<dbReference type="CDD" id="cd03886">
    <property type="entry name" value="M20_Acy1"/>
    <property type="match status" value="1"/>
</dbReference>
<organism evidence="3 4">
    <name type="scientific">Altererythrobacter arenosus</name>
    <dbReference type="NCBI Taxonomy" id="3032592"/>
    <lineage>
        <taxon>Bacteria</taxon>
        <taxon>Pseudomonadati</taxon>
        <taxon>Pseudomonadota</taxon>
        <taxon>Alphaproteobacteria</taxon>
        <taxon>Sphingomonadales</taxon>
        <taxon>Erythrobacteraceae</taxon>
        <taxon>Altererythrobacter</taxon>
    </lineage>
</organism>
<protein>
    <submittedName>
        <fullName evidence="3">M20 family metallopeptidase</fullName>
    </submittedName>
</protein>
<dbReference type="InterPro" id="IPR002933">
    <property type="entry name" value="Peptidase_M20"/>
</dbReference>
<dbReference type="PIRSF" id="PIRSF005962">
    <property type="entry name" value="Pept_M20D_amidohydro"/>
    <property type="match status" value="1"/>
</dbReference>
<dbReference type="NCBIfam" id="TIGR01891">
    <property type="entry name" value="amidohydrolases"/>
    <property type="match status" value="1"/>
</dbReference>
<dbReference type="InterPro" id="IPR036264">
    <property type="entry name" value="Bact_exopeptidase_dim_dom"/>
</dbReference>
<dbReference type="Gene3D" id="3.40.630.10">
    <property type="entry name" value="Zn peptidases"/>
    <property type="match status" value="1"/>
</dbReference>
<dbReference type="SUPFAM" id="SSF53187">
    <property type="entry name" value="Zn-dependent exopeptidases"/>
    <property type="match status" value="1"/>
</dbReference>
<keyword evidence="1" id="KW-0378">Hydrolase</keyword>